<keyword evidence="3" id="KW-0963">Cytoplasm</keyword>
<dbReference type="GO" id="GO:0009360">
    <property type="term" value="C:DNA polymerase III complex"/>
    <property type="evidence" value="ECO:0007669"/>
    <property type="project" value="InterPro"/>
</dbReference>
<evidence type="ECO:0000256" key="6">
    <source>
        <dbReference type="ARBA" id="ARBA00022705"/>
    </source>
</evidence>
<dbReference type="Proteomes" id="UP000264006">
    <property type="component" value="Plasmid pEDY32-46I"/>
</dbReference>
<dbReference type="Pfam" id="PF02767">
    <property type="entry name" value="DNA_pol3_beta_2"/>
    <property type="match status" value="1"/>
</dbReference>
<dbReference type="KEGG" id="euz:DVS28_b0078"/>
<keyword evidence="13" id="KW-1185">Reference proteome</keyword>
<dbReference type="InterPro" id="IPR022635">
    <property type="entry name" value="DNA_polIII_beta_C"/>
</dbReference>
<evidence type="ECO:0000259" key="10">
    <source>
        <dbReference type="Pfam" id="PF02767"/>
    </source>
</evidence>
<evidence type="ECO:0000256" key="3">
    <source>
        <dbReference type="ARBA" id="ARBA00022490"/>
    </source>
</evidence>
<keyword evidence="7" id="KW-0239">DNA-directed DNA polymerase</keyword>
<geneLocation type="plasmid" evidence="13">
    <name>pedy32-46i</name>
</geneLocation>
<evidence type="ECO:0000256" key="4">
    <source>
        <dbReference type="ARBA" id="ARBA00022679"/>
    </source>
</evidence>
<dbReference type="CDD" id="cd00140">
    <property type="entry name" value="beta_clamp"/>
    <property type="match status" value="1"/>
</dbReference>
<dbReference type="InterPro" id="IPR022634">
    <property type="entry name" value="DNA_polIII_beta_N"/>
</dbReference>
<dbReference type="GO" id="GO:0003887">
    <property type="term" value="F:DNA-directed DNA polymerase activity"/>
    <property type="evidence" value="ECO:0007669"/>
    <property type="project" value="UniProtKB-KW"/>
</dbReference>
<keyword evidence="12" id="KW-0614">Plasmid</keyword>
<protein>
    <submittedName>
        <fullName evidence="12">DNA polymerase III beta subunit</fullName>
    </submittedName>
</protein>
<evidence type="ECO:0000313" key="13">
    <source>
        <dbReference type="Proteomes" id="UP000264006"/>
    </source>
</evidence>
<dbReference type="Pfam" id="PF00712">
    <property type="entry name" value="DNA_pol3_beta"/>
    <property type="match status" value="1"/>
</dbReference>
<dbReference type="InterPro" id="IPR022637">
    <property type="entry name" value="DNA_polIII_beta_cen"/>
</dbReference>
<feature type="domain" description="DNA polymerase III beta sliding clamp N-terminal" evidence="9">
    <location>
        <begin position="1"/>
        <end position="116"/>
    </location>
</feature>
<dbReference type="InterPro" id="IPR018247">
    <property type="entry name" value="EF_Hand_1_Ca_BS"/>
</dbReference>
<dbReference type="PANTHER" id="PTHR30478:SF0">
    <property type="entry name" value="BETA SLIDING CLAMP"/>
    <property type="match status" value="1"/>
</dbReference>
<accession>A0A346Y5V1</accession>
<keyword evidence="6" id="KW-0235">DNA replication</keyword>
<dbReference type="Pfam" id="PF02768">
    <property type="entry name" value="DNA_pol3_beta_3"/>
    <property type="match status" value="1"/>
</dbReference>
<organism evidence="12 13">
    <name type="scientific">Euzebya pacifica</name>
    <dbReference type="NCBI Taxonomy" id="1608957"/>
    <lineage>
        <taxon>Bacteria</taxon>
        <taxon>Bacillati</taxon>
        <taxon>Actinomycetota</taxon>
        <taxon>Nitriliruptoria</taxon>
        <taxon>Euzebyales</taxon>
    </lineage>
</organism>
<dbReference type="InterPro" id="IPR046938">
    <property type="entry name" value="DNA_clamp_sf"/>
</dbReference>
<dbReference type="InterPro" id="IPR001001">
    <property type="entry name" value="DNA_polIII_beta"/>
</dbReference>
<dbReference type="NCBIfam" id="TIGR00663">
    <property type="entry name" value="dnan"/>
    <property type="match status" value="1"/>
</dbReference>
<feature type="domain" description="DNA polymerase III beta sliding clamp C-terminal" evidence="11">
    <location>
        <begin position="246"/>
        <end position="354"/>
    </location>
</feature>
<dbReference type="RefSeq" id="WP_164711070.1">
    <property type="nucleotide sequence ID" value="NZ_CP031166.1"/>
</dbReference>
<dbReference type="PANTHER" id="PTHR30478">
    <property type="entry name" value="DNA POLYMERASE III SUBUNIT BETA"/>
    <property type="match status" value="1"/>
</dbReference>
<evidence type="ECO:0000259" key="9">
    <source>
        <dbReference type="Pfam" id="PF00712"/>
    </source>
</evidence>
<dbReference type="Gene3D" id="3.10.150.10">
    <property type="entry name" value="DNA Polymerase III, subunit A, domain 2"/>
    <property type="match status" value="3"/>
</dbReference>
<sequence>MKISVDAPEFADAVAWTATFAPSNPAVPALSGILIDATGDKLVLTCQDHNTTARRSVAGSVATPGKALVPAKLFANLLAKMPQEGQTDLVLNGDQFSVSAAGSKFRLRRMDPQDFPMGYDTGPTPAVLNVAGPAFAAVLGRVAPFASTDSSRPILTGVRLSLAGGRITAAATDSYRMAIESLPVTTSTPDRTVVLPSKAAQLAARAVQAADEVVMELSDTAYRVSAGEVEVAGALLEGKYPDVGVLIPDGEGTAMVADVAAMRTVVERFGVLDAATKGLVPATLSVRPGEPLEIHADSPEAGDGVDHVDAEVTGGAVAISFNPTFLMSVLATVPADRVRFGLRDELKPALVTPADPALDTDGTDAVGGSDLRMILMPMRVG</sequence>
<dbReference type="GO" id="GO:0008408">
    <property type="term" value="F:3'-5' exonuclease activity"/>
    <property type="evidence" value="ECO:0007669"/>
    <property type="project" value="InterPro"/>
</dbReference>
<reference evidence="12 13" key="1">
    <citation type="submission" date="2018-09" db="EMBL/GenBank/DDBJ databases">
        <title>Complete genome sequence of Euzebya sp. DY32-46 isolated from seawater of Pacific Ocean.</title>
        <authorList>
            <person name="Xu L."/>
            <person name="Wu Y.-H."/>
            <person name="Xu X.-W."/>
        </authorList>
    </citation>
    <scope>NUCLEOTIDE SEQUENCE [LARGE SCALE GENOMIC DNA]</scope>
    <source>
        <strain evidence="12 13">DY32-46</strain>
        <plasmid evidence="13">pedy32-46i</plasmid>
    </source>
</reference>
<dbReference type="GO" id="GO:0006271">
    <property type="term" value="P:DNA strand elongation involved in DNA replication"/>
    <property type="evidence" value="ECO:0007669"/>
    <property type="project" value="TreeGrafter"/>
</dbReference>
<evidence type="ECO:0000256" key="8">
    <source>
        <dbReference type="ARBA" id="ARBA00023125"/>
    </source>
</evidence>
<proteinExistence type="inferred from homology"/>
<dbReference type="AlphaFoldDB" id="A0A346Y5V1"/>
<name>A0A346Y5V1_9ACTN</name>
<keyword evidence="8" id="KW-0238">DNA-binding</keyword>
<gene>
    <name evidence="12" type="ORF">DVS28_b0078</name>
</gene>
<dbReference type="GO" id="GO:0003677">
    <property type="term" value="F:DNA binding"/>
    <property type="evidence" value="ECO:0007669"/>
    <property type="project" value="UniProtKB-KW"/>
</dbReference>
<keyword evidence="4" id="KW-0808">Transferase</keyword>
<comment type="subcellular location">
    <subcellularLocation>
        <location evidence="1">Cytoplasm</location>
    </subcellularLocation>
</comment>
<evidence type="ECO:0000256" key="5">
    <source>
        <dbReference type="ARBA" id="ARBA00022695"/>
    </source>
</evidence>
<dbReference type="SUPFAM" id="SSF55979">
    <property type="entry name" value="DNA clamp"/>
    <property type="match status" value="3"/>
</dbReference>
<keyword evidence="5" id="KW-0548">Nucleotidyltransferase</keyword>
<evidence type="ECO:0000256" key="1">
    <source>
        <dbReference type="ARBA" id="ARBA00004496"/>
    </source>
</evidence>
<evidence type="ECO:0000256" key="2">
    <source>
        <dbReference type="ARBA" id="ARBA00010752"/>
    </source>
</evidence>
<feature type="domain" description="DNA polymerase III beta sliding clamp central" evidence="10">
    <location>
        <begin position="134"/>
        <end position="242"/>
    </location>
</feature>
<dbReference type="GO" id="GO:0005737">
    <property type="term" value="C:cytoplasm"/>
    <property type="evidence" value="ECO:0007669"/>
    <property type="project" value="UniProtKB-SubCell"/>
</dbReference>
<dbReference type="SMART" id="SM00480">
    <property type="entry name" value="POL3Bc"/>
    <property type="match status" value="1"/>
</dbReference>
<evidence type="ECO:0000313" key="12">
    <source>
        <dbReference type="EMBL" id="AXV09848.1"/>
    </source>
</evidence>
<evidence type="ECO:0000256" key="7">
    <source>
        <dbReference type="ARBA" id="ARBA00022932"/>
    </source>
</evidence>
<comment type="similarity">
    <text evidence="2">Belongs to the beta sliding clamp family.</text>
</comment>
<dbReference type="EMBL" id="CP031166">
    <property type="protein sequence ID" value="AXV09848.1"/>
    <property type="molecule type" value="Genomic_DNA"/>
</dbReference>
<dbReference type="PROSITE" id="PS00018">
    <property type="entry name" value="EF_HAND_1"/>
    <property type="match status" value="1"/>
</dbReference>
<evidence type="ECO:0000259" key="11">
    <source>
        <dbReference type="Pfam" id="PF02768"/>
    </source>
</evidence>